<dbReference type="FunFam" id="1.20.58.390:FF:000099">
    <property type="entry name" value="Cholinergic receptor, nicotinic, epsilon"/>
    <property type="match status" value="1"/>
</dbReference>
<dbReference type="GO" id="GO:0005892">
    <property type="term" value="C:acetylcholine-gated channel complex"/>
    <property type="evidence" value="ECO:0000318"/>
    <property type="project" value="GO_Central"/>
</dbReference>
<dbReference type="GeneID" id="589521"/>
<reference evidence="11" key="1">
    <citation type="submission" date="2015-02" db="EMBL/GenBank/DDBJ databases">
        <title>Genome sequencing for Strongylocentrotus purpuratus.</title>
        <authorList>
            <person name="Murali S."/>
            <person name="Liu Y."/>
            <person name="Vee V."/>
            <person name="English A."/>
            <person name="Wang M."/>
            <person name="Skinner E."/>
            <person name="Han Y."/>
            <person name="Muzny D.M."/>
            <person name="Worley K.C."/>
            <person name="Gibbs R.A."/>
        </authorList>
    </citation>
    <scope>NUCLEOTIDE SEQUENCE</scope>
</reference>
<dbReference type="GO" id="GO:0043005">
    <property type="term" value="C:neuron projection"/>
    <property type="evidence" value="ECO:0000318"/>
    <property type="project" value="GO_Central"/>
</dbReference>
<evidence type="ECO:0000256" key="6">
    <source>
        <dbReference type="SAM" id="Phobius"/>
    </source>
</evidence>
<evidence type="ECO:0000256" key="3">
    <source>
        <dbReference type="ARBA" id="ARBA00022989"/>
    </source>
</evidence>
<proteinExistence type="predicted"/>
<dbReference type="KEGG" id="spu:589521"/>
<dbReference type="Proteomes" id="UP000007110">
    <property type="component" value="Unassembled WGS sequence"/>
</dbReference>
<dbReference type="SUPFAM" id="SSF63712">
    <property type="entry name" value="Nicotinic receptor ligand binding domain-like"/>
    <property type="match status" value="1"/>
</dbReference>
<dbReference type="RefSeq" id="XP_794253.2">
    <property type="nucleotide sequence ID" value="XM_789160.3"/>
</dbReference>
<keyword evidence="11" id="KW-1185">Reference proteome</keyword>
<dbReference type="InterPro" id="IPR006201">
    <property type="entry name" value="Neur_channel"/>
</dbReference>
<dbReference type="InterPro" id="IPR036719">
    <property type="entry name" value="Neuro-gated_channel_TM_sf"/>
</dbReference>
<dbReference type="GO" id="GO:0004888">
    <property type="term" value="F:transmembrane signaling receptor activity"/>
    <property type="evidence" value="ECO:0007669"/>
    <property type="project" value="InterPro"/>
</dbReference>
<feature type="transmembrane region" description="Helical" evidence="6">
    <location>
        <begin position="272"/>
        <end position="290"/>
    </location>
</feature>
<dbReference type="FunFam" id="2.70.170.10:FF:000075">
    <property type="entry name" value="Uncharacterized protein"/>
    <property type="match status" value="1"/>
</dbReference>
<evidence type="ECO:0000256" key="5">
    <source>
        <dbReference type="SAM" id="MobiDB-lite"/>
    </source>
</evidence>
<feature type="domain" description="Neurotransmitter-gated ion-channel ligand-binding" evidence="8">
    <location>
        <begin position="36"/>
        <end position="194"/>
    </location>
</feature>
<dbReference type="InterPro" id="IPR006202">
    <property type="entry name" value="Neur_chan_lig-bd"/>
</dbReference>
<evidence type="ECO:0000256" key="4">
    <source>
        <dbReference type="ARBA" id="ARBA00023136"/>
    </source>
</evidence>
<evidence type="ECO:0000256" key="7">
    <source>
        <dbReference type="SAM" id="SignalP"/>
    </source>
</evidence>
<dbReference type="GO" id="GO:0005886">
    <property type="term" value="C:plasma membrane"/>
    <property type="evidence" value="ECO:0000318"/>
    <property type="project" value="GO_Central"/>
</dbReference>
<dbReference type="GO" id="GO:0034220">
    <property type="term" value="P:monoatomic ion transmembrane transport"/>
    <property type="evidence" value="ECO:0000318"/>
    <property type="project" value="GO_Central"/>
</dbReference>
<dbReference type="GO" id="GO:0005231">
    <property type="term" value="F:excitatory extracellular ligand-gated monoatomic ion channel activity"/>
    <property type="evidence" value="ECO:0000318"/>
    <property type="project" value="GO_Central"/>
</dbReference>
<organism evidence="10 11">
    <name type="scientific">Strongylocentrotus purpuratus</name>
    <name type="common">Purple sea urchin</name>
    <dbReference type="NCBI Taxonomy" id="7668"/>
    <lineage>
        <taxon>Eukaryota</taxon>
        <taxon>Metazoa</taxon>
        <taxon>Echinodermata</taxon>
        <taxon>Eleutherozoa</taxon>
        <taxon>Echinozoa</taxon>
        <taxon>Echinoidea</taxon>
        <taxon>Euechinoidea</taxon>
        <taxon>Echinacea</taxon>
        <taxon>Camarodonta</taxon>
        <taxon>Echinidea</taxon>
        <taxon>Strongylocentrotidae</taxon>
        <taxon>Strongylocentrotus</taxon>
    </lineage>
</organism>
<dbReference type="CDD" id="cd18989">
    <property type="entry name" value="LGIC_ECD_cation"/>
    <property type="match status" value="1"/>
</dbReference>
<feature type="transmembrane region" description="Helical" evidence="6">
    <location>
        <begin position="244"/>
        <end position="265"/>
    </location>
</feature>
<dbReference type="PANTHER" id="PTHR18945">
    <property type="entry name" value="NEUROTRANSMITTER GATED ION CHANNEL"/>
    <property type="match status" value="1"/>
</dbReference>
<evidence type="ECO:0000256" key="1">
    <source>
        <dbReference type="ARBA" id="ARBA00004141"/>
    </source>
</evidence>
<dbReference type="CDD" id="cd19051">
    <property type="entry name" value="LGIC_TM_cation"/>
    <property type="match status" value="1"/>
</dbReference>
<dbReference type="Pfam" id="PF02931">
    <property type="entry name" value="Neur_chan_LBD"/>
    <property type="match status" value="1"/>
</dbReference>
<evidence type="ECO:0000259" key="8">
    <source>
        <dbReference type="Pfam" id="PF02931"/>
    </source>
</evidence>
<dbReference type="InParanoid" id="A0A7M7RH59"/>
<dbReference type="GO" id="GO:0007268">
    <property type="term" value="P:chemical synaptic transmission"/>
    <property type="evidence" value="ECO:0000318"/>
    <property type="project" value="GO_Central"/>
</dbReference>
<keyword evidence="7" id="KW-0732">Signal</keyword>
<dbReference type="OMA" id="VTIFQIV"/>
<dbReference type="GO" id="GO:0098794">
    <property type="term" value="C:postsynapse"/>
    <property type="evidence" value="ECO:0007669"/>
    <property type="project" value="GOC"/>
</dbReference>
<feature type="compositionally biased region" description="Basic and acidic residues" evidence="5">
    <location>
        <begin position="391"/>
        <end position="403"/>
    </location>
</feature>
<feature type="transmembrane region" description="Helical" evidence="6">
    <location>
        <begin position="310"/>
        <end position="330"/>
    </location>
</feature>
<dbReference type="Pfam" id="PF02932">
    <property type="entry name" value="Neur_chan_memb"/>
    <property type="match status" value="1"/>
</dbReference>
<keyword evidence="2 6" id="KW-0812">Transmembrane</keyword>
<keyword evidence="4 6" id="KW-0472">Membrane</keyword>
<dbReference type="InterPro" id="IPR038050">
    <property type="entry name" value="Neuro_actylchol_rec"/>
</dbReference>
<dbReference type="OrthoDB" id="5866477at2759"/>
<dbReference type="InterPro" id="IPR018000">
    <property type="entry name" value="Neurotransmitter_ion_chnl_CS"/>
</dbReference>
<comment type="subcellular location">
    <subcellularLocation>
        <location evidence="1">Membrane</location>
        <topology evidence="1">Multi-pass membrane protein</topology>
    </subcellularLocation>
</comment>
<dbReference type="GO" id="GO:0042391">
    <property type="term" value="P:regulation of membrane potential"/>
    <property type="evidence" value="ECO:0000318"/>
    <property type="project" value="GO_Central"/>
</dbReference>
<dbReference type="InterPro" id="IPR036734">
    <property type="entry name" value="Neur_chan_lig-bd_sf"/>
</dbReference>
<dbReference type="EnsemblMetazoa" id="XM_789160">
    <property type="protein sequence ID" value="XP_794253"/>
    <property type="gene ID" value="LOC589521"/>
</dbReference>
<feature type="transmembrane region" description="Helical" evidence="6">
    <location>
        <begin position="422"/>
        <end position="445"/>
    </location>
</feature>
<keyword evidence="3 6" id="KW-1133">Transmembrane helix</keyword>
<dbReference type="SUPFAM" id="SSF90112">
    <property type="entry name" value="Neurotransmitter-gated ion-channel transmembrane pore"/>
    <property type="match status" value="1"/>
</dbReference>
<evidence type="ECO:0000259" key="9">
    <source>
        <dbReference type="Pfam" id="PF02932"/>
    </source>
</evidence>
<feature type="chain" id="PRO_5029642494" evidence="7">
    <location>
        <begin position="26"/>
        <end position="449"/>
    </location>
</feature>
<dbReference type="GO" id="GO:0045202">
    <property type="term" value="C:synapse"/>
    <property type="evidence" value="ECO:0000318"/>
    <property type="project" value="GO_Central"/>
</dbReference>
<reference evidence="10" key="2">
    <citation type="submission" date="2021-01" db="UniProtKB">
        <authorList>
            <consortium name="EnsemblMetazoa"/>
        </authorList>
    </citation>
    <scope>IDENTIFICATION</scope>
</reference>
<protein>
    <submittedName>
        <fullName evidence="10">Uncharacterized protein</fullName>
    </submittedName>
</protein>
<sequence length="449" mass="49644">MAVSRVHWFVVLGVVSVLVCQSTCGKAPNPSPWTKLRSDLIGQDYDVTEIPSVGGINPLPVTVHLTLQSVKDVNEKKQGMVGTSTITVVWRDERLTWMSGHYGNITVLTLPCRLVWTPSIRLGNSNSEDSRILKNPEDIKVFIKNDGQVTLETNLLHSTACAMNLALFPFDTQTCLLLITSLDLFNTSVVLVPGVLKHRAGNRPLSWDVISMIHVSLLRFDQASEYAFSDLVVAIKLERLPHHYVFFIIVPVMLLNAVGIASFFIPVKSGERVSTCISVVLGVTIFQIVIGDVIPQTSRSDSNPHALKYLSTSFIALVGIMLSSVAALNISYRNGSIKRKALRILFFRILATMVFKGEEGRRKMAVKITTSAWSGDMGQDGASVCPFPEGNHGKTPPEARSSEEPVSEETDMELVAVIIDRIFLFMFLVVELWMLSLIESIFSTITKHD</sequence>
<dbReference type="AlphaFoldDB" id="A0A7M7RH59"/>
<feature type="region of interest" description="Disordered" evidence="5">
    <location>
        <begin position="388"/>
        <end position="407"/>
    </location>
</feature>
<dbReference type="Gene3D" id="2.70.170.10">
    <property type="entry name" value="Neurotransmitter-gated ion-channel ligand-binding domain"/>
    <property type="match status" value="1"/>
</dbReference>
<evidence type="ECO:0000313" key="10">
    <source>
        <dbReference type="EnsemblMetazoa" id="XP_794253"/>
    </source>
</evidence>
<dbReference type="InterPro" id="IPR006029">
    <property type="entry name" value="Neurotrans-gated_channel_TM"/>
</dbReference>
<dbReference type="GO" id="GO:1904315">
    <property type="term" value="F:transmitter-gated monoatomic ion channel activity involved in regulation of postsynaptic membrane potential"/>
    <property type="evidence" value="ECO:0000318"/>
    <property type="project" value="GO_Central"/>
</dbReference>
<accession>A0A7M7RH59</accession>
<dbReference type="PROSITE" id="PS00236">
    <property type="entry name" value="NEUROTR_ION_CHANNEL"/>
    <property type="match status" value="1"/>
</dbReference>
<feature type="signal peptide" evidence="7">
    <location>
        <begin position="1"/>
        <end position="25"/>
    </location>
</feature>
<name>A0A7M7RH59_STRPU</name>
<feature type="domain" description="Neurotransmitter-gated ion-channel transmembrane" evidence="9">
    <location>
        <begin position="248"/>
        <end position="363"/>
    </location>
</feature>
<evidence type="ECO:0000256" key="2">
    <source>
        <dbReference type="ARBA" id="ARBA00022692"/>
    </source>
</evidence>
<dbReference type="Gene3D" id="1.20.58.390">
    <property type="entry name" value="Neurotransmitter-gated ion-channel transmembrane domain"/>
    <property type="match status" value="1"/>
</dbReference>
<evidence type="ECO:0000313" key="11">
    <source>
        <dbReference type="Proteomes" id="UP000007110"/>
    </source>
</evidence>